<name>A0AAW0MEF8_QUESU</name>
<gene>
    <name evidence="2" type="ORF">CFP56_029098</name>
</gene>
<evidence type="ECO:0000313" key="2">
    <source>
        <dbReference type="EMBL" id="KAK7860899.1"/>
    </source>
</evidence>
<keyword evidence="1" id="KW-0732">Signal</keyword>
<accession>A0AAW0MEF8</accession>
<feature type="chain" id="PRO_5043474707" evidence="1">
    <location>
        <begin position="20"/>
        <end position="119"/>
    </location>
</feature>
<dbReference type="AlphaFoldDB" id="A0AAW0MEF8"/>
<evidence type="ECO:0000256" key="1">
    <source>
        <dbReference type="SAM" id="SignalP"/>
    </source>
</evidence>
<sequence length="119" mass="14001">MDDAIVALTLMIYLRSILFLSCRPDVGFYFSWDYEAFAVLSHVLGPVSQSNALYDMELFQDFGSVCSWAYWSMYAQRSPRDLKHKFLHSSSMDYHSELRLDTLPKYCDDEYHLFHFASK</sequence>
<organism evidence="2 3">
    <name type="scientific">Quercus suber</name>
    <name type="common">Cork oak</name>
    <dbReference type="NCBI Taxonomy" id="58331"/>
    <lineage>
        <taxon>Eukaryota</taxon>
        <taxon>Viridiplantae</taxon>
        <taxon>Streptophyta</taxon>
        <taxon>Embryophyta</taxon>
        <taxon>Tracheophyta</taxon>
        <taxon>Spermatophyta</taxon>
        <taxon>Magnoliopsida</taxon>
        <taxon>eudicotyledons</taxon>
        <taxon>Gunneridae</taxon>
        <taxon>Pentapetalae</taxon>
        <taxon>rosids</taxon>
        <taxon>fabids</taxon>
        <taxon>Fagales</taxon>
        <taxon>Fagaceae</taxon>
        <taxon>Quercus</taxon>
    </lineage>
</organism>
<proteinExistence type="predicted"/>
<dbReference type="EMBL" id="PKMF04000004">
    <property type="protein sequence ID" value="KAK7860899.1"/>
    <property type="molecule type" value="Genomic_DNA"/>
</dbReference>
<keyword evidence="3" id="KW-1185">Reference proteome</keyword>
<feature type="signal peptide" evidence="1">
    <location>
        <begin position="1"/>
        <end position="19"/>
    </location>
</feature>
<reference evidence="2 3" key="1">
    <citation type="journal article" date="2018" name="Sci. Data">
        <title>The draft genome sequence of cork oak.</title>
        <authorList>
            <person name="Ramos A.M."/>
            <person name="Usie A."/>
            <person name="Barbosa P."/>
            <person name="Barros P.M."/>
            <person name="Capote T."/>
            <person name="Chaves I."/>
            <person name="Simoes F."/>
            <person name="Abreu I."/>
            <person name="Carrasquinho I."/>
            <person name="Faro C."/>
            <person name="Guimaraes J.B."/>
            <person name="Mendonca D."/>
            <person name="Nobrega F."/>
            <person name="Rodrigues L."/>
            <person name="Saibo N.J.M."/>
            <person name="Varela M.C."/>
            <person name="Egas C."/>
            <person name="Matos J."/>
            <person name="Miguel C.M."/>
            <person name="Oliveira M.M."/>
            <person name="Ricardo C.P."/>
            <person name="Goncalves S."/>
        </authorList>
    </citation>
    <scope>NUCLEOTIDE SEQUENCE [LARGE SCALE GENOMIC DNA]</scope>
    <source>
        <strain evidence="3">cv. HL8</strain>
    </source>
</reference>
<evidence type="ECO:0000313" key="3">
    <source>
        <dbReference type="Proteomes" id="UP000237347"/>
    </source>
</evidence>
<dbReference type="Proteomes" id="UP000237347">
    <property type="component" value="Unassembled WGS sequence"/>
</dbReference>
<protein>
    <submittedName>
        <fullName evidence="2">Uncharacterized protein</fullName>
    </submittedName>
</protein>
<comment type="caution">
    <text evidence="2">The sequence shown here is derived from an EMBL/GenBank/DDBJ whole genome shotgun (WGS) entry which is preliminary data.</text>
</comment>